<feature type="compositionally biased region" description="Low complexity" evidence="1">
    <location>
        <begin position="92"/>
        <end position="116"/>
    </location>
</feature>
<organism evidence="2 3">
    <name type="scientific">Schistosoma mattheei</name>
    <dbReference type="NCBI Taxonomy" id="31246"/>
    <lineage>
        <taxon>Eukaryota</taxon>
        <taxon>Metazoa</taxon>
        <taxon>Spiralia</taxon>
        <taxon>Lophotrochozoa</taxon>
        <taxon>Platyhelminthes</taxon>
        <taxon>Trematoda</taxon>
        <taxon>Digenea</taxon>
        <taxon>Strigeidida</taxon>
        <taxon>Schistosomatoidea</taxon>
        <taxon>Schistosomatidae</taxon>
        <taxon>Schistosoma</taxon>
    </lineage>
</organism>
<feature type="compositionally biased region" description="Polar residues" evidence="1">
    <location>
        <begin position="82"/>
        <end position="91"/>
    </location>
</feature>
<evidence type="ECO:0000313" key="2">
    <source>
        <dbReference type="EMBL" id="VDP56793.1"/>
    </source>
</evidence>
<feature type="compositionally biased region" description="Acidic residues" evidence="1">
    <location>
        <begin position="399"/>
        <end position="430"/>
    </location>
</feature>
<feature type="region of interest" description="Disordered" evidence="1">
    <location>
        <begin position="82"/>
        <end position="189"/>
    </location>
</feature>
<dbReference type="EMBL" id="UZAL01031081">
    <property type="protein sequence ID" value="VDP56793.1"/>
    <property type="molecule type" value="Genomic_DNA"/>
</dbReference>
<feature type="compositionally biased region" description="Polar residues" evidence="1">
    <location>
        <begin position="279"/>
        <end position="290"/>
    </location>
</feature>
<reference evidence="2 3" key="1">
    <citation type="submission" date="2018-11" db="EMBL/GenBank/DDBJ databases">
        <authorList>
            <consortium name="Pathogen Informatics"/>
        </authorList>
    </citation>
    <scope>NUCLEOTIDE SEQUENCE [LARGE SCALE GENOMIC DNA]</scope>
    <source>
        <strain>Denwood</strain>
        <strain evidence="3">Zambia</strain>
    </source>
</reference>
<evidence type="ECO:0000256" key="1">
    <source>
        <dbReference type="SAM" id="MobiDB-lite"/>
    </source>
</evidence>
<evidence type="ECO:0000313" key="3">
    <source>
        <dbReference type="Proteomes" id="UP000269396"/>
    </source>
</evidence>
<dbReference type="AlphaFoldDB" id="A0A183P9I1"/>
<keyword evidence="3" id="KW-1185">Reference proteome</keyword>
<dbReference type="STRING" id="31246.A0A183P9I1"/>
<dbReference type="Proteomes" id="UP000269396">
    <property type="component" value="Unassembled WGS sequence"/>
</dbReference>
<feature type="region of interest" description="Disordered" evidence="1">
    <location>
        <begin position="269"/>
        <end position="290"/>
    </location>
</feature>
<feature type="compositionally biased region" description="Basic and acidic residues" evidence="1">
    <location>
        <begin position="269"/>
        <end position="278"/>
    </location>
</feature>
<feature type="region of interest" description="Disordered" evidence="1">
    <location>
        <begin position="389"/>
        <end position="430"/>
    </location>
</feature>
<proteinExistence type="predicted"/>
<feature type="region of interest" description="Disordered" evidence="1">
    <location>
        <begin position="46"/>
        <end position="66"/>
    </location>
</feature>
<sequence>MNNFNKRFLSKCITDEISSVGKTDSGQDKEPSIVSDVVAESVDSLNETTNVDSHKEGTSNSNSSESIVVADVANTEIVVNLTSNPPESTIGNSDNNSDSTDNSDVSSTLTTETDTTQNDIIVPIIVEGSENHTESTSTVTSGENHTESTSNVTSGENHTESTSNVTSGENHTESTSTVTSGGNHTDNIHTETVISDSTSENLDNHTEAPTDANALSPLIVAVGDLCKEFGIYMDTQLTSLTSGDLENQTESTRNSGITPYTQVHNVDENRTDDSHLESTSESVDIRAQTSTGTPKFPFPLMKLIDNLCKVFTNTNEIVSDTTEESTEIITTTETNNITESETKSTDNETQSVSNICINTMCANETGTTTEQPSTTGAVLHHLNLSDIKSKKCKTKKSDEDDCETDSENEDASEGTDSDGDNNDESDDDNE</sequence>
<protein>
    <submittedName>
        <fullName evidence="2">Uncharacterized protein</fullName>
    </submittedName>
</protein>
<gene>
    <name evidence="2" type="ORF">SMTD_LOCUS11017</name>
</gene>
<name>A0A183P9I1_9TREM</name>
<feature type="compositionally biased region" description="Polar residues" evidence="1">
    <location>
        <begin position="134"/>
        <end position="189"/>
    </location>
</feature>
<accession>A0A183P9I1</accession>